<evidence type="ECO:0000256" key="1">
    <source>
        <dbReference type="SAM" id="MobiDB-lite"/>
    </source>
</evidence>
<evidence type="ECO:0000313" key="2">
    <source>
        <dbReference type="EMBL" id="VFV47743.1"/>
    </source>
</evidence>
<proteinExistence type="predicted"/>
<organism evidence="2 3">
    <name type="scientific">Lynx pardinus</name>
    <name type="common">Iberian lynx</name>
    <name type="synonym">Felis pardina</name>
    <dbReference type="NCBI Taxonomy" id="191816"/>
    <lineage>
        <taxon>Eukaryota</taxon>
        <taxon>Metazoa</taxon>
        <taxon>Chordata</taxon>
        <taxon>Craniata</taxon>
        <taxon>Vertebrata</taxon>
        <taxon>Euteleostomi</taxon>
        <taxon>Mammalia</taxon>
        <taxon>Eutheria</taxon>
        <taxon>Laurasiatheria</taxon>
        <taxon>Carnivora</taxon>
        <taxon>Feliformia</taxon>
        <taxon>Felidae</taxon>
        <taxon>Felinae</taxon>
        <taxon>Lynx</taxon>
    </lineage>
</organism>
<dbReference type="EMBL" id="CAAGRJ010041205">
    <property type="protein sequence ID" value="VFV47743.1"/>
    <property type="molecule type" value="Genomic_DNA"/>
</dbReference>
<dbReference type="AlphaFoldDB" id="A0A485PTK9"/>
<protein>
    <submittedName>
        <fullName evidence="2">Uncharacterized protein</fullName>
    </submittedName>
</protein>
<keyword evidence="3" id="KW-1185">Reference proteome</keyword>
<sequence length="69" mass="7401">MRQRLQHPSSLSAGAADPAQQARSGEGAPVQEARLCGGRAGRRVGAPGRGRDPRQWHRLWPPAPPRTAT</sequence>
<name>A0A485PTK9_LYNPA</name>
<reference evidence="2 3" key="1">
    <citation type="submission" date="2019-01" db="EMBL/GenBank/DDBJ databases">
        <authorList>
            <person name="Alioto T."/>
            <person name="Alioto T."/>
        </authorList>
    </citation>
    <scope>NUCLEOTIDE SEQUENCE [LARGE SCALE GENOMIC DNA]</scope>
</reference>
<dbReference type="Proteomes" id="UP000386466">
    <property type="component" value="Unassembled WGS sequence"/>
</dbReference>
<evidence type="ECO:0000313" key="3">
    <source>
        <dbReference type="Proteomes" id="UP000386466"/>
    </source>
</evidence>
<accession>A0A485PTK9</accession>
<feature type="compositionally biased region" description="Polar residues" evidence="1">
    <location>
        <begin position="1"/>
        <end position="12"/>
    </location>
</feature>
<feature type="region of interest" description="Disordered" evidence="1">
    <location>
        <begin position="1"/>
        <end position="69"/>
    </location>
</feature>
<gene>
    <name evidence="2" type="ORF">LYPA_23C014539</name>
</gene>